<evidence type="ECO:0000313" key="2">
    <source>
        <dbReference type="Proteomes" id="UP001209540"/>
    </source>
</evidence>
<sequence>MNDNLLSNVDCFHPSEMGHRWFAKQLWRMMFLPLTEKKNELKFDQFLKIYCPTDSDRFQIK</sequence>
<dbReference type="Proteomes" id="UP001209540">
    <property type="component" value="Unassembled WGS sequence"/>
</dbReference>
<keyword evidence="2" id="KW-1185">Reference proteome</keyword>
<gene>
    <name evidence="1" type="ORF">BDA99DRAFT_530591</name>
</gene>
<accession>A0AAD5JVS8</accession>
<reference evidence="1" key="1">
    <citation type="journal article" date="2022" name="IScience">
        <title>Evolution of zygomycete secretomes and the origins of terrestrial fungal ecologies.</title>
        <authorList>
            <person name="Chang Y."/>
            <person name="Wang Y."/>
            <person name="Mondo S."/>
            <person name="Ahrendt S."/>
            <person name="Andreopoulos W."/>
            <person name="Barry K."/>
            <person name="Beard J."/>
            <person name="Benny G.L."/>
            <person name="Blankenship S."/>
            <person name="Bonito G."/>
            <person name="Cuomo C."/>
            <person name="Desiro A."/>
            <person name="Gervers K.A."/>
            <person name="Hundley H."/>
            <person name="Kuo A."/>
            <person name="LaButti K."/>
            <person name="Lang B.F."/>
            <person name="Lipzen A."/>
            <person name="O'Donnell K."/>
            <person name="Pangilinan J."/>
            <person name="Reynolds N."/>
            <person name="Sandor L."/>
            <person name="Smith M.E."/>
            <person name="Tsang A."/>
            <person name="Grigoriev I.V."/>
            <person name="Stajich J.E."/>
            <person name="Spatafora J.W."/>
        </authorList>
    </citation>
    <scope>NUCLEOTIDE SEQUENCE</scope>
    <source>
        <strain evidence="1">RSA 2281</strain>
    </source>
</reference>
<dbReference type="EMBL" id="JAIXMP010000075">
    <property type="protein sequence ID" value="KAI9243324.1"/>
    <property type="molecule type" value="Genomic_DNA"/>
</dbReference>
<evidence type="ECO:0000313" key="1">
    <source>
        <dbReference type="EMBL" id="KAI9243324.1"/>
    </source>
</evidence>
<proteinExistence type="predicted"/>
<reference evidence="1" key="2">
    <citation type="submission" date="2023-02" db="EMBL/GenBank/DDBJ databases">
        <authorList>
            <consortium name="DOE Joint Genome Institute"/>
            <person name="Mondo S.J."/>
            <person name="Chang Y."/>
            <person name="Wang Y."/>
            <person name="Ahrendt S."/>
            <person name="Andreopoulos W."/>
            <person name="Barry K."/>
            <person name="Beard J."/>
            <person name="Benny G.L."/>
            <person name="Blankenship S."/>
            <person name="Bonito G."/>
            <person name="Cuomo C."/>
            <person name="Desiro A."/>
            <person name="Gervers K.A."/>
            <person name="Hundley H."/>
            <person name="Kuo A."/>
            <person name="LaButti K."/>
            <person name="Lang B.F."/>
            <person name="Lipzen A."/>
            <person name="O'Donnell K."/>
            <person name="Pangilinan J."/>
            <person name="Reynolds N."/>
            <person name="Sandor L."/>
            <person name="Smith M.W."/>
            <person name="Tsang A."/>
            <person name="Grigoriev I.V."/>
            <person name="Stajich J.E."/>
            <person name="Spatafora J.W."/>
        </authorList>
    </citation>
    <scope>NUCLEOTIDE SEQUENCE</scope>
    <source>
        <strain evidence="1">RSA 2281</strain>
    </source>
</reference>
<organism evidence="1 2">
    <name type="scientific">Phascolomyces articulosus</name>
    <dbReference type="NCBI Taxonomy" id="60185"/>
    <lineage>
        <taxon>Eukaryota</taxon>
        <taxon>Fungi</taxon>
        <taxon>Fungi incertae sedis</taxon>
        <taxon>Mucoromycota</taxon>
        <taxon>Mucoromycotina</taxon>
        <taxon>Mucoromycetes</taxon>
        <taxon>Mucorales</taxon>
        <taxon>Lichtheimiaceae</taxon>
        <taxon>Phascolomyces</taxon>
    </lineage>
</organism>
<dbReference type="AlphaFoldDB" id="A0AAD5JVS8"/>
<name>A0AAD5JVS8_9FUNG</name>
<protein>
    <submittedName>
        <fullName evidence="1">Uncharacterized protein</fullName>
    </submittedName>
</protein>
<comment type="caution">
    <text evidence="1">The sequence shown here is derived from an EMBL/GenBank/DDBJ whole genome shotgun (WGS) entry which is preliminary data.</text>
</comment>